<sequence>MFRILLLLIAGVVAYYAYRMPEYAYTYSKNKKEVISIFGTQGKASSSTDTLELRDGRVVLLNQKIMYQAEGIRAVELEQQAGVYTLKVNGKAVVFQTNP</sequence>
<dbReference type="RefSeq" id="WP_186902043.1">
    <property type="nucleotide sequence ID" value="NZ_JACOGD010000001.1"/>
</dbReference>
<comment type="caution">
    <text evidence="1">The sequence shown here is derived from an EMBL/GenBank/DDBJ whole genome shotgun (WGS) entry which is preliminary data.</text>
</comment>
<dbReference type="EMBL" id="JACOGD010000001">
    <property type="protein sequence ID" value="MBC3930133.1"/>
    <property type="molecule type" value="Genomic_DNA"/>
</dbReference>
<name>A0ABR7A0C5_9BURK</name>
<gene>
    <name evidence="1" type="ORF">H8K43_00485</name>
</gene>
<evidence type="ECO:0000313" key="1">
    <source>
        <dbReference type="EMBL" id="MBC3930133.1"/>
    </source>
</evidence>
<evidence type="ECO:0000313" key="2">
    <source>
        <dbReference type="Proteomes" id="UP000654304"/>
    </source>
</evidence>
<accession>A0ABR7A0C5</accession>
<organism evidence="1 2">
    <name type="scientific">Undibacterium curvum</name>
    <dbReference type="NCBI Taxonomy" id="2762294"/>
    <lineage>
        <taxon>Bacteria</taxon>
        <taxon>Pseudomonadati</taxon>
        <taxon>Pseudomonadota</taxon>
        <taxon>Betaproteobacteria</taxon>
        <taxon>Burkholderiales</taxon>
        <taxon>Oxalobacteraceae</taxon>
        <taxon>Undibacterium</taxon>
    </lineage>
</organism>
<reference evidence="1 2" key="1">
    <citation type="submission" date="2020-08" db="EMBL/GenBank/DDBJ databases">
        <title>Novel species isolated from subtropical streams in China.</title>
        <authorList>
            <person name="Lu H."/>
        </authorList>
    </citation>
    <scope>NUCLEOTIDE SEQUENCE [LARGE SCALE GENOMIC DNA]</scope>
    <source>
        <strain evidence="1 2">CY22W</strain>
    </source>
</reference>
<protein>
    <submittedName>
        <fullName evidence="1">Uncharacterized protein</fullName>
    </submittedName>
</protein>
<dbReference type="Proteomes" id="UP000654304">
    <property type="component" value="Unassembled WGS sequence"/>
</dbReference>
<proteinExistence type="predicted"/>
<keyword evidence="2" id="KW-1185">Reference proteome</keyword>